<reference evidence="1" key="1">
    <citation type="submission" date="2023-08" db="EMBL/GenBank/DDBJ databases">
        <authorList>
            <person name="Nazir A."/>
        </authorList>
    </citation>
    <scope>NUCLEOTIDE SEQUENCE</scope>
</reference>
<sequence length="76" mass="9157">MNLIFERDDWSVDHEIIIKFKDGNFDWIDPLVSVHEDDGKLVVENERGHTYDYMLDDIEKYRIRVYSSEDIYDVEG</sequence>
<name>A0AA96R2C3_9CAUD</name>
<organism evidence="1">
    <name type="scientific">Staphylococcus phage vB_VibM_10AMN12</name>
    <dbReference type="NCBI Taxonomy" id="3076785"/>
    <lineage>
        <taxon>Viruses</taxon>
        <taxon>Duplodnaviria</taxon>
        <taxon>Heunggongvirae</taxon>
        <taxon>Uroviricota</taxon>
        <taxon>Caudoviricetes</taxon>
    </lineage>
</organism>
<dbReference type="EMBL" id="OR481006">
    <property type="protein sequence ID" value="WNO47409.1"/>
    <property type="molecule type" value="Genomic_DNA"/>
</dbReference>
<accession>A0AA96R2C3</accession>
<proteinExistence type="predicted"/>
<evidence type="ECO:0000313" key="1">
    <source>
        <dbReference type="EMBL" id="WNO47409.1"/>
    </source>
</evidence>
<protein>
    <submittedName>
        <fullName evidence="1">Uncharacterized protein</fullName>
    </submittedName>
</protein>